<evidence type="ECO:0000313" key="2">
    <source>
        <dbReference type="EMBL" id="CAK8687099.1"/>
    </source>
</evidence>
<keyword evidence="1" id="KW-0472">Membrane</keyword>
<gene>
    <name evidence="2" type="ORF">CVLEPA_LOCUS19134</name>
</gene>
<protein>
    <submittedName>
        <fullName evidence="2">Uncharacterized protein</fullName>
    </submittedName>
</protein>
<keyword evidence="1" id="KW-0812">Transmembrane</keyword>
<comment type="caution">
    <text evidence="2">The sequence shown here is derived from an EMBL/GenBank/DDBJ whole genome shotgun (WGS) entry which is preliminary data.</text>
</comment>
<reference evidence="2 3" key="1">
    <citation type="submission" date="2024-02" db="EMBL/GenBank/DDBJ databases">
        <authorList>
            <person name="Daric V."/>
            <person name="Darras S."/>
        </authorList>
    </citation>
    <scope>NUCLEOTIDE SEQUENCE [LARGE SCALE GENOMIC DNA]</scope>
</reference>
<accession>A0ABP0G5I2</accession>
<dbReference type="EMBL" id="CAWYQH010000103">
    <property type="protein sequence ID" value="CAK8687099.1"/>
    <property type="molecule type" value="Genomic_DNA"/>
</dbReference>
<evidence type="ECO:0000313" key="3">
    <source>
        <dbReference type="Proteomes" id="UP001642483"/>
    </source>
</evidence>
<sequence>MLREENYCIQDYQDEPQTRVKKKFAIFLILIFSFGLSFFFYESFSYQNLPKLILEKATTISPTKATLCNSVQELRQLKLQNAYRLIENEENILQISHINERNFYSKRYEFSVCYVYKCGYSNWLKTLLIMEGFYKVEDYFSEETIKGAKVMTLGRSCHLHQ</sequence>
<name>A0ABP0G5I2_CLALP</name>
<keyword evidence="3" id="KW-1185">Reference proteome</keyword>
<keyword evidence="1" id="KW-1133">Transmembrane helix</keyword>
<organism evidence="2 3">
    <name type="scientific">Clavelina lepadiformis</name>
    <name type="common">Light-bulb sea squirt</name>
    <name type="synonym">Ascidia lepadiformis</name>
    <dbReference type="NCBI Taxonomy" id="159417"/>
    <lineage>
        <taxon>Eukaryota</taxon>
        <taxon>Metazoa</taxon>
        <taxon>Chordata</taxon>
        <taxon>Tunicata</taxon>
        <taxon>Ascidiacea</taxon>
        <taxon>Aplousobranchia</taxon>
        <taxon>Clavelinidae</taxon>
        <taxon>Clavelina</taxon>
    </lineage>
</organism>
<proteinExistence type="predicted"/>
<dbReference type="Proteomes" id="UP001642483">
    <property type="component" value="Unassembled WGS sequence"/>
</dbReference>
<feature type="transmembrane region" description="Helical" evidence="1">
    <location>
        <begin position="24"/>
        <end position="41"/>
    </location>
</feature>
<evidence type="ECO:0000256" key="1">
    <source>
        <dbReference type="SAM" id="Phobius"/>
    </source>
</evidence>